<dbReference type="AlphaFoldDB" id="A0A4S2MVY9"/>
<name>A0A4S2MVY9_9PEZI</name>
<proteinExistence type="inferred from homology"/>
<keyword evidence="3" id="KW-0472">Membrane</keyword>
<evidence type="ECO:0000256" key="1">
    <source>
        <dbReference type="ARBA" id="ARBA00010199"/>
    </source>
</evidence>
<evidence type="ECO:0000256" key="2">
    <source>
        <dbReference type="SAM" id="MobiDB-lite"/>
    </source>
</evidence>
<feature type="transmembrane region" description="Helical" evidence="3">
    <location>
        <begin position="208"/>
        <end position="234"/>
    </location>
</feature>
<dbReference type="OrthoDB" id="2126698at2759"/>
<dbReference type="EMBL" id="ML220122">
    <property type="protein sequence ID" value="TGZ80802.1"/>
    <property type="molecule type" value="Genomic_DNA"/>
</dbReference>
<dbReference type="PANTHER" id="PTHR11206">
    <property type="entry name" value="MULTIDRUG RESISTANCE PROTEIN"/>
    <property type="match status" value="1"/>
</dbReference>
<dbReference type="InParanoid" id="A0A4S2MVY9"/>
<feature type="region of interest" description="Disordered" evidence="2">
    <location>
        <begin position="1"/>
        <end position="21"/>
    </location>
</feature>
<keyword evidence="5" id="KW-1185">Reference proteome</keyword>
<feature type="non-terminal residue" evidence="4">
    <location>
        <position position="351"/>
    </location>
</feature>
<keyword evidence="3" id="KW-1133">Transmembrane helix</keyword>
<dbReference type="Pfam" id="PF01554">
    <property type="entry name" value="MatE"/>
    <property type="match status" value="1"/>
</dbReference>
<dbReference type="Proteomes" id="UP000298138">
    <property type="component" value="Unassembled WGS sequence"/>
</dbReference>
<dbReference type="STRING" id="341454.A0A4S2MVY9"/>
<dbReference type="InterPro" id="IPR002528">
    <property type="entry name" value="MATE_fam"/>
</dbReference>
<dbReference type="GO" id="GO:0042910">
    <property type="term" value="F:xenobiotic transmembrane transporter activity"/>
    <property type="evidence" value="ECO:0007669"/>
    <property type="project" value="InterPro"/>
</dbReference>
<gene>
    <name evidence="4" type="ORF">EX30DRAFT_319603</name>
</gene>
<feature type="transmembrane region" description="Helical" evidence="3">
    <location>
        <begin position="97"/>
        <end position="118"/>
    </location>
</feature>
<dbReference type="NCBIfam" id="TIGR00797">
    <property type="entry name" value="matE"/>
    <property type="match status" value="1"/>
</dbReference>
<organism evidence="4 5">
    <name type="scientific">Ascodesmis nigricans</name>
    <dbReference type="NCBI Taxonomy" id="341454"/>
    <lineage>
        <taxon>Eukaryota</taxon>
        <taxon>Fungi</taxon>
        <taxon>Dikarya</taxon>
        <taxon>Ascomycota</taxon>
        <taxon>Pezizomycotina</taxon>
        <taxon>Pezizomycetes</taxon>
        <taxon>Pezizales</taxon>
        <taxon>Ascodesmidaceae</taxon>
        <taxon>Ascodesmis</taxon>
    </lineage>
</organism>
<dbReference type="GO" id="GO:0016020">
    <property type="term" value="C:membrane"/>
    <property type="evidence" value="ECO:0007669"/>
    <property type="project" value="InterPro"/>
</dbReference>
<protein>
    <submittedName>
        <fullName evidence="4">Mate-domain-containing protein</fullName>
    </submittedName>
</protein>
<dbReference type="GO" id="GO:0015297">
    <property type="term" value="F:antiporter activity"/>
    <property type="evidence" value="ECO:0007669"/>
    <property type="project" value="InterPro"/>
</dbReference>
<feature type="transmembrane region" description="Helical" evidence="3">
    <location>
        <begin position="179"/>
        <end position="196"/>
    </location>
</feature>
<feature type="transmembrane region" description="Helical" evidence="3">
    <location>
        <begin position="139"/>
        <end position="159"/>
    </location>
</feature>
<evidence type="ECO:0000313" key="4">
    <source>
        <dbReference type="EMBL" id="TGZ80802.1"/>
    </source>
</evidence>
<evidence type="ECO:0000313" key="5">
    <source>
        <dbReference type="Proteomes" id="UP000298138"/>
    </source>
</evidence>
<accession>A0A4S2MVY9</accession>
<comment type="similarity">
    <text evidence="1">Belongs to the multi antimicrobial extrusion (MATE) (TC 2.A.66.1) family.</text>
</comment>
<sequence length="351" mass="39310">MPPKSRRIPHRYDDSRSTFSVDTISPNPFSPSEHTSLFPQPLLPTSAPWHHPLLRELLMLLQMTLPIALTYSLQMSFETTSILVVGRISPSTLSTATFAYMFAASTAWLIGLGGTTALDTLCPRIFTSRTADPTELGILLQRAFIILTGFYVVFIIPLWWWSEPVFLLLGQHPELSHQAMVFLRWLIPGGLGYVYFEAAKKFLLVQEIVRASTGVLLVTAPLNVMLNWACIYGLKMGLVGAPVATGVCYWVSFGLVVGYAKWIEGERYWGGWDERCWEYREGVRFARLAFMGLLHVGTEWWAFELTLLLAGRLGPIPLATHSILLTLDHLLSTLPFSLSLTLTTRLGHLLG</sequence>
<feature type="transmembrane region" description="Helical" evidence="3">
    <location>
        <begin position="240"/>
        <end position="260"/>
    </location>
</feature>
<reference evidence="4 5" key="1">
    <citation type="submission" date="2019-04" db="EMBL/GenBank/DDBJ databases">
        <title>Comparative genomics and transcriptomics to analyze fruiting body development in filamentous ascomycetes.</title>
        <authorList>
            <consortium name="DOE Joint Genome Institute"/>
            <person name="Lutkenhaus R."/>
            <person name="Traeger S."/>
            <person name="Breuer J."/>
            <person name="Kuo A."/>
            <person name="Lipzen A."/>
            <person name="Pangilinan J."/>
            <person name="Dilworth D."/>
            <person name="Sandor L."/>
            <person name="Poggeler S."/>
            <person name="Barry K."/>
            <person name="Grigoriev I.V."/>
            <person name="Nowrousian M."/>
        </authorList>
    </citation>
    <scope>NUCLEOTIDE SEQUENCE [LARGE SCALE GENOMIC DNA]</scope>
    <source>
        <strain evidence="4 5">CBS 389.68</strain>
    </source>
</reference>
<evidence type="ECO:0000256" key="3">
    <source>
        <dbReference type="SAM" id="Phobius"/>
    </source>
</evidence>
<keyword evidence="3" id="KW-0812">Transmembrane</keyword>